<evidence type="ECO:0000313" key="1">
    <source>
        <dbReference type="EMBL" id="QQK07251.1"/>
    </source>
</evidence>
<dbReference type="EMBL" id="CP066744">
    <property type="protein sequence ID" value="QQK07251.1"/>
    <property type="molecule type" value="Genomic_DNA"/>
</dbReference>
<keyword evidence="1" id="KW-0547">Nucleotide-binding</keyword>
<organism evidence="1 2">
    <name type="scientific">Miniphocaeibacter halophilus</name>
    <dbReference type="NCBI Taxonomy" id="2931922"/>
    <lineage>
        <taxon>Bacteria</taxon>
        <taxon>Bacillati</taxon>
        <taxon>Bacillota</taxon>
        <taxon>Tissierellia</taxon>
        <taxon>Tissierellales</taxon>
        <taxon>Peptoniphilaceae</taxon>
        <taxon>Miniphocaeibacter</taxon>
    </lineage>
</organism>
<name>A0AC61MP50_9FIRM</name>
<evidence type="ECO:0000313" key="2">
    <source>
        <dbReference type="Proteomes" id="UP000595814"/>
    </source>
</evidence>
<protein>
    <submittedName>
        <fullName evidence="1">ABC transporter ATP-binding protein</fullName>
    </submittedName>
</protein>
<gene>
    <name evidence="1" type="ORF">JFY71_07945</name>
</gene>
<sequence length="508" mass="57458">MEELLSILVDIFWKKAANKIALFMQRDVYKHVQKLPISYFDELPAGKVVSRITNDTKAVKVLFQIVLSDLITCGVYILVLYIALFSLDFKFTLSTLIILPIVYLLFKDFINKASSINKKGRRLLSDLNANLNENIQGMEIIQSFNQEDKILDEFTGVNNKIYKNMLNLTKLYAYNSFNATQTLQYLTLGGVLLYFGYGSITGAFAVNIGIIYLFVDYFTKIFANLNNAIQRIGNLETSYGAADHIFELLQIEIIPERKEKLENISGDIEFKDVSFYYKDEEYVLKDINIKVKPGETIAFVGHTGSGKSTMMNLLLNFYNTQKGKILIDGVDISQLNQEDLRRNIAIVLQDPFLFTGTIFSNINLNDDKMTEEDALNALMKVGGKIILDRHPKGIYTEVKEDGNSFSAGERQLISFARALAKNPSILVLDEATANIDSETETIIQKGIEELKKGRTTFLIAHRLSTIKNADNIVVLDKGRIIEQGSHDKLISLNGVYKKMYELQSAKEN</sequence>
<proteinExistence type="predicted"/>
<dbReference type="Proteomes" id="UP000595814">
    <property type="component" value="Chromosome"/>
</dbReference>
<keyword evidence="1" id="KW-0067">ATP-binding</keyword>
<accession>A0AC61MP50</accession>
<reference evidence="1 2" key="1">
    <citation type="journal article" date="2022" name="Int. J. Syst. Evol. Microbiol.">
        <title>Miniphocaeibacter halophilus sp. nov., an ammonium-tolerant acetate-producing bacterium isolated from a biogas system.</title>
        <authorList>
            <person name="Schnurer A."/>
            <person name="Singh A."/>
            <person name="Bi S."/>
            <person name="Qiao W."/>
            <person name="Westerholm M."/>
        </authorList>
    </citation>
    <scope>NUCLEOTIDE SEQUENCE [LARGE SCALE GENOMIC DNA]</scope>
    <source>
        <strain evidence="1 2">AMB_01</strain>
    </source>
</reference>
<keyword evidence="2" id="KW-1185">Reference proteome</keyword>